<dbReference type="Gene3D" id="2.40.420.20">
    <property type="match status" value="1"/>
</dbReference>
<organism evidence="5 6">
    <name type="scientific">Xylanibacter ruminicola</name>
    <name type="common">Prevotella ruminicola</name>
    <dbReference type="NCBI Taxonomy" id="839"/>
    <lineage>
        <taxon>Bacteria</taxon>
        <taxon>Pseudomonadati</taxon>
        <taxon>Bacteroidota</taxon>
        <taxon>Bacteroidia</taxon>
        <taxon>Bacteroidales</taxon>
        <taxon>Prevotellaceae</taxon>
        <taxon>Xylanibacter</taxon>
    </lineage>
</organism>
<gene>
    <name evidence="5" type="ORF">SAMN05216462_1465</name>
</gene>
<evidence type="ECO:0000259" key="2">
    <source>
        <dbReference type="Pfam" id="PF25917"/>
    </source>
</evidence>
<evidence type="ECO:0000313" key="5">
    <source>
        <dbReference type="EMBL" id="SEA41761.1"/>
    </source>
</evidence>
<dbReference type="SUPFAM" id="SSF111369">
    <property type="entry name" value="HlyD-like secretion proteins"/>
    <property type="match status" value="1"/>
</dbReference>
<accession>A0A1H4B0T2</accession>
<name>A0A1H4B0T2_XYLRU</name>
<dbReference type="InterPro" id="IPR058625">
    <property type="entry name" value="MdtA-like_BSH"/>
</dbReference>
<dbReference type="NCBIfam" id="TIGR01730">
    <property type="entry name" value="RND_mfp"/>
    <property type="match status" value="1"/>
</dbReference>
<dbReference type="AlphaFoldDB" id="A0A1H4B0T2"/>
<dbReference type="PANTHER" id="PTHR30469:SF20">
    <property type="entry name" value="EFFLUX RND TRANSPORTER PERIPLASMIC ADAPTOR SUBUNIT"/>
    <property type="match status" value="1"/>
</dbReference>
<dbReference type="Pfam" id="PF25917">
    <property type="entry name" value="BSH_RND"/>
    <property type="match status" value="1"/>
</dbReference>
<evidence type="ECO:0000256" key="1">
    <source>
        <dbReference type="ARBA" id="ARBA00009477"/>
    </source>
</evidence>
<dbReference type="PANTHER" id="PTHR30469">
    <property type="entry name" value="MULTIDRUG RESISTANCE PROTEIN MDTA"/>
    <property type="match status" value="1"/>
</dbReference>
<dbReference type="RefSeq" id="WP_074760860.1">
    <property type="nucleotide sequence ID" value="NZ_FNRF01000002.1"/>
</dbReference>
<reference evidence="5 6" key="1">
    <citation type="submission" date="2016-10" db="EMBL/GenBank/DDBJ databases">
        <authorList>
            <person name="de Groot N.N."/>
        </authorList>
    </citation>
    <scope>NUCLEOTIDE SEQUENCE [LARGE SCALE GENOMIC DNA]</scope>
    <source>
        <strain evidence="5 6">D31d</strain>
    </source>
</reference>
<dbReference type="Gene3D" id="1.10.287.470">
    <property type="entry name" value="Helix hairpin bin"/>
    <property type="match status" value="1"/>
</dbReference>
<dbReference type="Pfam" id="PF25954">
    <property type="entry name" value="Beta-barrel_RND_2"/>
    <property type="match status" value="1"/>
</dbReference>
<dbReference type="GO" id="GO:1990281">
    <property type="term" value="C:efflux pump complex"/>
    <property type="evidence" value="ECO:0007669"/>
    <property type="project" value="TreeGrafter"/>
</dbReference>
<dbReference type="Gene3D" id="2.40.50.100">
    <property type="match status" value="1"/>
</dbReference>
<dbReference type="Pfam" id="PF25989">
    <property type="entry name" value="YknX_C"/>
    <property type="match status" value="1"/>
</dbReference>
<evidence type="ECO:0000259" key="3">
    <source>
        <dbReference type="Pfam" id="PF25954"/>
    </source>
</evidence>
<feature type="domain" description="CusB-like beta-barrel" evidence="3">
    <location>
        <begin position="191"/>
        <end position="264"/>
    </location>
</feature>
<feature type="domain" description="Multidrug resistance protein MdtA-like barrel-sandwich hybrid" evidence="2">
    <location>
        <begin position="67"/>
        <end position="179"/>
    </location>
</feature>
<dbReference type="EMBL" id="FNRF01000002">
    <property type="protein sequence ID" value="SEA41761.1"/>
    <property type="molecule type" value="Genomic_DNA"/>
</dbReference>
<feature type="domain" description="YknX-like C-terminal permuted SH3-like" evidence="4">
    <location>
        <begin position="270"/>
        <end position="337"/>
    </location>
</feature>
<dbReference type="InterPro" id="IPR058637">
    <property type="entry name" value="YknX-like_C"/>
</dbReference>
<sequence>MKKENHVLMMFALLALAGCGGQKEKREAAPVRVTTEKVSLGMDYAQSSYVGQVQEASSTAVSFMSAGTVSRVYVEEGQRVSRGQLIAEMDNTSARNALLAAEASLRQAKDAYERMKQLHDDQTLPEMQWVEVQSKLQQAQSAYELSKKNVADCRLVAPVSGIVGQKFVDAGETAMPGSPVVTLLDISHVKVKVSVPENEINGIPTSVASTIKVAALGGETFQGGRIVKHVASDAMTHSYGIQIHLANPSGRLLPGMVCTVRFNHECNPQITVPVTAVQRGQGQSLYVWTISNGRVRQQPVSTGETYGSRIVITDGLKERDSVVTAGWQKLSNGSKVSAL</sequence>
<dbReference type="PROSITE" id="PS51257">
    <property type="entry name" value="PROKAR_LIPOPROTEIN"/>
    <property type="match status" value="1"/>
</dbReference>
<protein>
    <submittedName>
        <fullName evidence="5">RND family efflux transporter, MFP subunit</fullName>
    </submittedName>
</protein>
<evidence type="ECO:0000313" key="6">
    <source>
        <dbReference type="Proteomes" id="UP000182257"/>
    </source>
</evidence>
<dbReference type="OrthoDB" id="9798190at2"/>
<dbReference type="Proteomes" id="UP000182257">
    <property type="component" value="Unassembled WGS sequence"/>
</dbReference>
<comment type="similarity">
    <text evidence="1">Belongs to the membrane fusion protein (MFP) (TC 8.A.1) family.</text>
</comment>
<dbReference type="GO" id="GO:0015562">
    <property type="term" value="F:efflux transmembrane transporter activity"/>
    <property type="evidence" value="ECO:0007669"/>
    <property type="project" value="TreeGrafter"/>
</dbReference>
<proteinExistence type="inferred from homology"/>
<dbReference type="InterPro" id="IPR006143">
    <property type="entry name" value="RND_pump_MFP"/>
</dbReference>
<evidence type="ECO:0000259" key="4">
    <source>
        <dbReference type="Pfam" id="PF25989"/>
    </source>
</evidence>
<dbReference type="Gene3D" id="2.40.30.170">
    <property type="match status" value="1"/>
</dbReference>
<dbReference type="InterPro" id="IPR058792">
    <property type="entry name" value="Beta-barrel_RND_2"/>
</dbReference>